<comment type="caution">
    <text evidence="3">The sequence shown here is derived from an EMBL/GenBank/DDBJ whole genome shotgun (WGS) entry which is preliminary data.</text>
</comment>
<evidence type="ECO:0000256" key="2">
    <source>
        <dbReference type="SAM" id="Phobius"/>
    </source>
</evidence>
<sequence>MIKFLRKYRLKTLLENKLGRYVFYAIGEIILVVIGILIALHINNLNENKKSDNQLSNIYNEVRLNLKSDLADIDEIIIEYQELQNRLEKMVTVEYSNILLDSITADNYLDCIPCQGDINSYIPFEIKDKGFELLKTFNDFNAKNNKELTNEILEFYTIKESANIVLDKLKEESFNNIKFFEEFPWYNDFMNGTYNPEAINFFAKNQRFKNKVITYKLIAIKNYLPLLKQYKVDATVLLNKLEKA</sequence>
<dbReference type="RefSeq" id="WP_015364061.1">
    <property type="nucleotide sequence ID" value="NZ_QKZR01000004.1"/>
</dbReference>
<accession>A0ABX5PX34</accession>
<evidence type="ECO:0000313" key="3">
    <source>
        <dbReference type="EMBL" id="PZX39300.1"/>
    </source>
</evidence>
<gene>
    <name evidence="3" type="ORF">LX97_02666</name>
</gene>
<dbReference type="Proteomes" id="UP000248584">
    <property type="component" value="Unassembled WGS sequence"/>
</dbReference>
<evidence type="ECO:0000256" key="1">
    <source>
        <dbReference type="SAM" id="Coils"/>
    </source>
</evidence>
<keyword evidence="4" id="KW-1185">Reference proteome</keyword>
<keyword evidence="2" id="KW-0472">Membrane</keyword>
<feature type="coiled-coil region" evidence="1">
    <location>
        <begin position="66"/>
        <end position="93"/>
    </location>
</feature>
<dbReference type="Pfam" id="PF19578">
    <property type="entry name" value="DUF6090"/>
    <property type="match status" value="1"/>
</dbReference>
<organism evidence="3 4">
    <name type="scientific">Nonlabens dokdonensis</name>
    <dbReference type="NCBI Taxonomy" id="328515"/>
    <lineage>
        <taxon>Bacteria</taxon>
        <taxon>Pseudomonadati</taxon>
        <taxon>Bacteroidota</taxon>
        <taxon>Flavobacteriia</taxon>
        <taxon>Flavobacteriales</taxon>
        <taxon>Flavobacteriaceae</taxon>
        <taxon>Nonlabens</taxon>
    </lineage>
</organism>
<evidence type="ECO:0008006" key="5">
    <source>
        <dbReference type="Google" id="ProtNLM"/>
    </source>
</evidence>
<evidence type="ECO:0000313" key="4">
    <source>
        <dbReference type="Proteomes" id="UP000248584"/>
    </source>
</evidence>
<feature type="transmembrane region" description="Helical" evidence="2">
    <location>
        <begin position="21"/>
        <end position="42"/>
    </location>
</feature>
<proteinExistence type="predicted"/>
<keyword evidence="2" id="KW-0812">Transmembrane</keyword>
<keyword evidence="1" id="KW-0175">Coiled coil</keyword>
<keyword evidence="2" id="KW-1133">Transmembrane helix</keyword>
<name>A0ABX5PX34_9FLAO</name>
<dbReference type="EMBL" id="QKZR01000004">
    <property type="protein sequence ID" value="PZX39300.1"/>
    <property type="molecule type" value="Genomic_DNA"/>
</dbReference>
<protein>
    <recommendedName>
        <fullName evidence="5">Secreted protein</fullName>
    </recommendedName>
</protein>
<reference evidence="3 4" key="1">
    <citation type="submission" date="2018-06" db="EMBL/GenBank/DDBJ databases">
        <title>Genomic Encyclopedia of Archaeal and Bacterial Type Strains, Phase II (KMG-II): from individual species to whole genera.</title>
        <authorList>
            <person name="Goeker M."/>
        </authorList>
    </citation>
    <scope>NUCLEOTIDE SEQUENCE [LARGE SCALE GENOMIC DNA]</scope>
    <source>
        <strain evidence="3 4">DSM 17205</strain>
    </source>
</reference>
<dbReference type="InterPro" id="IPR045749">
    <property type="entry name" value="DUF6090"/>
</dbReference>